<dbReference type="SUPFAM" id="SSF50998">
    <property type="entry name" value="Quinoprotein alcohol dehydrogenase-like"/>
    <property type="match status" value="1"/>
</dbReference>
<feature type="compositionally biased region" description="Polar residues" evidence="1">
    <location>
        <begin position="58"/>
        <end position="68"/>
    </location>
</feature>
<name>A0A5B9P8I0_9BACT</name>
<keyword evidence="2" id="KW-1133">Transmembrane helix</keyword>
<keyword evidence="2" id="KW-0812">Transmembrane</keyword>
<dbReference type="KEGG" id="mff:MFFC18_24710"/>
<dbReference type="Proteomes" id="UP000322214">
    <property type="component" value="Chromosome"/>
</dbReference>
<accession>A0A5B9P8I0</accession>
<dbReference type="InterPro" id="IPR011047">
    <property type="entry name" value="Quinoprotein_ADH-like_sf"/>
</dbReference>
<feature type="region of interest" description="Disordered" evidence="1">
    <location>
        <begin position="83"/>
        <end position="102"/>
    </location>
</feature>
<proteinExistence type="predicted"/>
<evidence type="ECO:0000313" key="4">
    <source>
        <dbReference type="Proteomes" id="UP000322214"/>
    </source>
</evidence>
<dbReference type="InterPro" id="IPR036249">
    <property type="entry name" value="Thioredoxin-like_sf"/>
</dbReference>
<dbReference type="SUPFAM" id="SSF52833">
    <property type="entry name" value="Thioredoxin-like"/>
    <property type="match status" value="1"/>
</dbReference>
<keyword evidence="2" id="KW-0472">Membrane</keyword>
<gene>
    <name evidence="3" type="ORF">MFFC18_24710</name>
</gene>
<feature type="region of interest" description="Disordered" evidence="1">
    <location>
        <begin position="45"/>
        <end position="69"/>
    </location>
</feature>
<dbReference type="RefSeq" id="WP_075086400.1">
    <property type="nucleotide sequence ID" value="NZ_CP042912.1"/>
</dbReference>
<evidence type="ECO:0000313" key="3">
    <source>
        <dbReference type="EMBL" id="QEG22588.1"/>
    </source>
</evidence>
<evidence type="ECO:0000256" key="1">
    <source>
        <dbReference type="SAM" id="MobiDB-lite"/>
    </source>
</evidence>
<feature type="transmembrane region" description="Helical" evidence="2">
    <location>
        <begin position="12"/>
        <end position="34"/>
    </location>
</feature>
<protein>
    <submittedName>
        <fullName evidence="3">Uncharacterized protein</fullName>
    </submittedName>
</protein>
<keyword evidence="4" id="KW-1185">Reference proteome</keyword>
<sequence length="900" mass="97085">MGRRSSASNSTRLFQGLFALVWIGFLIYMITGYLKKSDDDPAIAGGDKPDVVTPGTDGDSSAGKSTFGDSKLATDSKLVLPTPGEKTVADAKTPPPPAGPTAREILNDTLAVYQNAAAYSDRGVLTAAHQIDGRRIKEDYPWRTAWARGGKLQLDIFDAEVRSDGNLLSCFVSEIRTENVKNQQLFLKGSQLVPQLYNDRIAAYYLNGGERIPVNETIVPNSTLLVPPAVSLLSLGTNSPWLTSTAIPKRLADSPIYEPNNGPDCYVIQCSSRFGNLVVWIDKKTSLIQQIKFPNSILDPMLAANPEVRELSLFAQFPGASLDASSVAFEPVKPRSGVWPVREFVAPTDPLPTNLLGEMVPEFVLLDSKRAKVTDRQIRGKPMAMLFLDGGDSDALLIEKFEAVRQSMGNAGINFAVVAGPGAIQQQPGGSWRPSQAIQPAVNRSKVPVIADLNGGTAKAFELASLPAVVSIDSKLQIQYADLLAKPAGYNGKLAISEKWDQRLASAMTATQKGVNVANDMKAKYRTYLDKYFADRDQRLVASYFPGYQLPGQQKIAAVPAKVRREQTAERSKLKLNPKLVWESDLLNSPGNIAMVPDANRRPKGLLILDGWQTVNLFSLDGKPVSRKRLELPDGVAVTSIRSIVSANGEQRFVMFSVGGKQVFVFDGSMQLIESYPKAQDIRHPVLACELLPGNSGASDKLLVCFGGTGGANIFDSFAGTVRSIGDTAVRALALSGQSVIAASERTGLLLSMDNGRVIDDQREYTHIVSGANGVSVFAATAMNTSGEWSLLLLDRDLKAKRPFPISSAVFDNGLEPVAGVSTGVGRGTWAVADSTNRIYLVSDDGMWLGDMAADGKVSGLTLMQVDGRTRLIVSTDRKVECWELNFAPERVGAVSGRVE</sequence>
<organism evidence="3 4">
    <name type="scientific">Mariniblastus fucicola</name>
    <dbReference type="NCBI Taxonomy" id="980251"/>
    <lineage>
        <taxon>Bacteria</taxon>
        <taxon>Pseudomonadati</taxon>
        <taxon>Planctomycetota</taxon>
        <taxon>Planctomycetia</taxon>
        <taxon>Pirellulales</taxon>
        <taxon>Pirellulaceae</taxon>
        <taxon>Mariniblastus</taxon>
    </lineage>
</organism>
<evidence type="ECO:0000256" key="2">
    <source>
        <dbReference type="SAM" id="Phobius"/>
    </source>
</evidence>
<dbReference type="AlphaFoldDB" id="A0A5B9P8I0"/>
<reference evidence="3 4" key="1">
    <citation type="submission" date="2019-08" db="EMBL/GenBank/DDBJ databases">
        <title>Deep-cultivation of Planctomycetes and their phenomic and genomic characterization uncovers novel biology.</title>
        <authorList>
            <person name="Wiegand S."/>
            <person name="Jogler M."/>
            <person name="Boedeker C."/>
            <person name="Pinto D."/>
            <person name="Vollmers J."/>
            <person name="Rivas-Marin E."/>
            <person name="Kohn T."/>
            <person name="Peeters S.H."/>
            <person name="Heuer A."/>
            <person name="Rast P."/>
            <person name="Oberbeckmann S."/>
            <person name="Bunk B."/>
            <person name="Jeske O."/>
            <person name="Meyerdierks A."/>
            <person name="Storesund J.E."/>
            <person name="Kallscheuer N."/>
            <person name="Luecker S."/>
            <person name="Lage O.M."/>
            <person name="Pohl T."/>
            <person name="Merkel B.J."/>
            <person name="Hornburger P."/>
            <person name="Mueller R.-W."/>
            <person name="Bruemmer F."/>
            <person name="Labrenz M."/>
            <person name="Spormann A.M."/>
            <person name="Op den Camp H."/>
            <person name="Overmann J."/>
            <person name="Amann R."/>
            <person name="Jetten M.S.M."/>
            <person name="Mascher T."/>
            <person name="Medema M.H."/>
            <person name="Devos D.P."/>
            <person name="Kaster A.-K."/>
            <person name="Ovreas L."/>
            <person name="Rohde M."/>
            <person name="Galperin M.Y."/>
            <person name="Jogler C."/>
        </authorList>
    </citation>
    <scope>NUCLEOTIDE SEQUENCE [LARGE SCALE GENOMIC DNA]</scope>
    <source>
        <strain evidence="3 4">FC18</strain>
    </source>
</reference>
<dbReference type="STRING" id="980251.GCA_001642875_04724"/>
<dbReference type="EMBL" id="CP042912">
    <property type="protein sequence ID" value="QEG22588.1"/>
    <property type="molecule type" value="Genomic_DNA"/>
</dbReference>